<dbReference type="GO" id="GO:0004518">
    <property type="term" value="F:nuclease activity"/>
    <property type="evidence" value="ECO:0007669"/>
    <property type="project" value="UniProtKB-KW"/>
</dbReference>
<keyword evidence="7" id="KW-0539">Nucleus</keyword>
<dbReference type="Proteomes" id="UP001353858">
    <property type="component" value="Unassembled WGS sequence"/>
</dbReference>
<comment type="caution">
    <text evidence="9">The sequence shown here is derived from an EMBL/GenBank/DDBJ whole genome shotgun (WGS) entry which is preliminary data.</text>
</comment>
<organism evidence="9 10">
    <name type="scientific">Aquatica leii</name>
    <dbReference type="NCBI Taxonomy" id="1421715"/>
    <lineage>
        <taxon>Eukaryota</taxon>
        <taxon>Metazoa</taxon>
        <taxon>Ecdysozoa</taxon>
        <taxon>Arthropoda</taxon>
        <taxon>Hexapoda</taxon>
        <taxon>Insecta</taxon>
        <taxon>Pterygota</taxon>
        <taxon>Neoptera</taxon>
        <taxon>Endopterygota</taxon>
        <taxon>Coleoptera</taxon>
        <taxon>Polyphaga</taxon>
        <taxon>Elateriformia</taxon>
        <taxon>Elateroidea</taxon>
        <taxon>Lampyridae</taxon>
        <taxon>Luciolinae</taxon>
        <taxon>Aquatica</taxon>
    </lineage>
</organism>
<evidence type="ECO:0000256" key="6">
    <source>
        <dbReference type="ARBA" id="ARBA00022801"/>
    </source>
</evidence>
<evidence type="ECO:0000256" key="4">
    <source>
        <dbReference type="ARBA" id="ARBA00022722"/>
    </source>
</evidence>
<keyword evidence="10" id="KW-1185">Reference proteome</keyword>
<gene>
    <name evidence="9" type="ORF">RN001_009390</name>
</gene>
<evidence type="ECO:0000259" key="8">
    <source>
        <dbReference type="Pfam" id="PF13359"/>
    </source>
</evidence>
<evidence type="ECO:0000256" key="2">
    <source>
        <dbReference type="ARBA" id="ARBA00004123"/>
    </source>
</evidence>
<evidence type="ECO:0000256" key="7">
    <source>
        <dbReference type="ARBA" id="ARBA00023242"/>
    </source>
</evidence>
<evidence type="ECO:0000256" key="3">
    <source>
        <dbReference type="ARBA" id="ARBA00006958"/>
    </source>
</evidence>
<comment type="subcellular location">
    <subcellularLocation>
        <location evidence="2">Nucleus</location>
    </subcellularLocation>
</comment>
<evidence type="ECO:0000256" key="5">
    <source>
        <dbReference type="ARBA" id="ARBA00022723"/>
    </source>
</evidence>
<dbReference type="EMBL" id="JARPUR010000004">
    <property type="protein sequence ID" value="KAK4876884.1"/>
    <property type="molecule type" value="Genomic_DNA"/>
</dbReference>
<dbReference type="GO" id="GO:0016787">
    <property type="term" value="F:hydrolase activity"/>
    <property type="evidence" value="ECO:0007669"/>
    <property type="project" value="UniProtKB-KW"/>
</dbReference>
<dbReference type="AlphaFoldDB" id="A0AAN7SFL8"/>
<protein>
    <recommendedName>
        <fullName evidence="8">DDE Tnp4 domain-containing protein</fullName>
    </recommendedName>
</protein>
<dbReference type="InterPro" id="IPR045249">
    <property type="entry name" value="HARBI1-like"/>
</dbReference>
<feature type="domain" description="DDE Tnp4" evidence="8">
    <location>
        <begin position="160"/>
        <end position="268"/>
    </location>
</feature>
<dbReference type="PANTHER" id="PTHR22930:SF269">
    <property type="entry name" value="NUCLEASE HARBI1-LIKE PROTEIN"/>
    <property type="match status" value="1"/>
</dbReference>
<reference evidence="10" key="1">
    <citation type="submission" date="2023-01" db="EMBL/GenBank/DDBJ databases">
        <title>Key to firefly adult light organ development and bioluminescence: homeobox transcription factors regulate luciferase expression and transportation to peroxisome.</title>
        <authorList>
            <person name="Fu X."/>
        </authorList>
    </citation>
    <scope>NUCLEOTIDE SEQUENCE [LARGE SCALE GENOMIC DNA]</scope>
</reference>
<keyword evidence="5" id="KW-0479">Metal-binding</keyword>
<evidence type="ECO:0000256" key="1">
    <source>
        <dbReference type="ARBA" id="ARBA00001968"/>
    </source>
</evidence>
<dbReference type="PANTHER" id="PTHR22930">
    <property type="match status" value="1"/>
</dbReference>
<name>A0AAN7SFL8_9COLE</name>
<proteinExistence type="inferred from homology"/>
<evidence type="ECO:0000313" key="9">
    <source>
        <dbReference type="EMBL" id="KAK4876884.1"/>
    </source>
</evidence>
<dbReference type="GO" id="GO:0046872">
    <property type="term" value="F:metal ion binding"/>
    <property type="evidence" value="ECO:0007669"/>
    <property type="project" value="UniProtKB-KW"/>
</dbReference>
<dbReference type="GO" id="GO:0005634">
    <property type="term" value="C:nucleus"/>
    <property type="evidence" value="ECO:0007669"/>
    <property type="project" value="UniProtKB-SubCell"/>
</dbReference>
<accession>A0AAN7SFL8</accession>
<dbReference type="Pfam" id="PF13359">
    <property type="entry name" value="DDE_Tnp_4"/>
    <property type="match status" value="1"/>
</dbReference>
<keyword evidence="4" id="KW-0540">Nuclease</keyword>
<dbReference type="InterPro" id="IPR027806">
    <property type="entry name" value="HARBI1_dom"/>
</dbReference>
<comment type="similarity">
    <text evidence="3">Belongs to the HARBI1 family.</text>
</comment>
<evidence type="ECO:0000313" key="10">
    <source>
        <dbReference type="Proteomes" id="UP001353858"/>
    </source>
</evidence>
<sequence length="276" mass="31464">MNKIQKASVAIILACATKHTVKRKRWVKNWLKKRVEYSHLVLLKEILEADAADYKNYFRMSATTFNKLLSMVKPFIQRQNSNTRECITAEERLAVTLRYLATGRYFEDLKFSAIISPSAISKAVIETCEVLVYVLQDYIKTNIAHGFENIYNFYNTVGALDGKHIAIKKPVCFGLMYYNYKGFYSIVLLALVNANKEFIMIDAGMNGKVSDGGVFFYSKLGSLIENEAFNQLLPQSSTLPNTDELFPYIVIADEAFALHKHVMKPYSQRGLTSDKE</sequence>
<comment type="cofactor">
    <cofactor evidence="1">
        <name>a divalent metal cation</name>
        <dbReference type="ChEBI" id="CHEBI:60240"/>
    </cofactor>
</comment>
<keyword evidence="6" id="KW-0378">Hydrolase</keyword>